<dbReference type="Gene3D" id="1.10.10.10">
    <property type="entry name" value="Winged helix-like DNA-binding domain superfamily/Winged helix DNA-binding domain"/>
    <property type="match status" value="1"/>
</dbReference>
<dbReference type="Pfam" id="PF00072">
    <property type="entry name" value="Response_reg"/>
    <property type="match status" value="1"/>
</dbReference>
<dbReference type="InterPro" id="IPR016032">
    <property type="entry name" value="Sig_transdc_resp-reg_C-effctor"/>
</dbReference>
<comment type="caution">
    <text evidence="6">Lacks conserved residue(s) required for the propagation of feature annotation.</text>
</comment>
<dbReference type="CDD" id="cd00383">
    <property type="entry name" value="trans_reg_C"/>
    <property type="match status" value="1"/>
</dbReference>
<evidence type="ECO:0000256" key="3">
    <source>
        <dbReference type="ARBA" id="ARBA00023015"/>
    </source>
</evidence>
<dbReference type="GO" id="GO:0000976">
    <property type="term" value="F:transcription cis-regulatory region binding"/>
    <property type="evidence" value="ECO:0007669"/>
    <property type="project" value="TreeGrafter"/>
</dbReference>
<evidence type="ECO:0000256" key="7">
    <source>
        <dbReference type="PROSITE-ProRule" id="PRU01091"/>
    </source>
</evidence>
<protein>
    <submittedName>
        <fullName evidence="10">Two-component transcriptional regulator</fullName>
    </submittedName>
</protein>
<keyword evidence="1" id="KW-0597">Phosphoprotein</keyword>
<dbReference type="GO" id="GO:0006355">
    <property type="term" value="P:regulation of DNA-templated transcription"/>
    <property type="evidence" value="ECO:0007669"/>
    <property type="project" value="InterPro"/>
</dbReference>
<dbReference type="Proteomes" id="UP000019364">
    <property type="component" value="Unassembled WGS sequence"/>
</dbReference>
<dbReference type="InterPro" id="IPR001867">
    <property type="entry name" value="OmpR/PhoB-type_DNA-bd"/>
</dbReference>
<evidence type="ECO:0000256" key="5">
    <source>
        <dbReference type="ARBA" id="ARBA00023163"/>
    </source>
</evidence>
<dbReference type="RefSeq" id="WP_036647123.1">
    <property type="nucleotide sequence ID" value="NZ_BAVZ01000003.1"/>
</dbReference>
<feature type="domain" description="OmpR/PhoB-type" evidence="9">
    <location>
        <begin position="135"/>
        <end position="233"/>
    </location>
</feature>
<dbReference type="InterPro" id="IPR039420">
    <property type="entry name" value="WalR-like"/>
</dbReference>
<dbReference type="PANTHER" id="PTHR48111">
    <property type="entry name" value="REGULATOR OF RPOS"/>
    <property type="match status" value="1"/>
</dbReference>
<keyword evidence="3" id="KW-0805">Transcription regulation</keyword>
<proteinExistence type="predicted"/>
<name>W7YYJ5_9BACL</name>
<sequence length="234" mass="26753">MQETILLFNKKEVIVSSLTDGLREAGYEVNVVNSDGKAISFLSENHTDLLIINIGIDVDYYADISLFIEHASKNSEHNPHFPVIILASPSKKDVVVESFNAGAHDVLIKPFRCEELLARIRNLLNIFHLTRERENLPVRVGDLIIEPINHKVMRGETEIFLTSKEFELLLYLAKHADQACSREQILKEVWNYSYHLGTNVVDVYIRHLRKKVDRGHSPKMIHTVRGVGYILKEG</sequence>
<dbReference type="SUPFAM" id="SSF52172">
    <property type="entry name" value="CheY-like"/>
    <property type="match status" value="1"/>
</dbReference>
<dbReference type="GO" id="GO:0005829">
    <property type="term" value="C:cytosol"/>
    <property type="evidence" value="ECO:0007669"/>
    <property type="project" value="TreeGrafter"/>
</dbReference>
<evidence type="ECO:0000313" key="10">
    <source>
        <dbReference type="EMBL" id="GAF07524.1"/>
    </source>
</evidence>
<feature type="domain" description="Response regulatory" evidence="8">
    <location>
        <begin position="4"/>
        <end position="124"/>
    </location>
</feature>
<keyword evidence="2" id="KW-0902">Two-component regulatory system</keyword>
<dbReference type="AlphaFoldDB" id="W7YYJ5"/>
<dbReference type="STRING" id="1236976.JCM16418_1542"/>
<dbReference type="PANTHER" id="PTHR48111:SF22">
    <property type="entry name" value="REGULATOR OF RPOS"/>
    <property type="match status" value="1"/>
</dbReference>
<organism evidence="10 11">
    <name type="scientific">Paenibacillus pini JCM 16418</name>
    <dbReference type="NCBI Taxonomy" id="1236976"/>
    <lineage>
        <taxon>Bacteria</taxon>
        <taxon>Bacillati</taxon>
        <taxon>Bacillota</taxon>
        <taxon>Bacilli</taxon>
        <taxon>Bacillales</taxon>
        <taxon>Paenibacillaceae</taxon>
        <taxon>Paenibacillus</taxon>
    </lineage>
</organism>
<evidence type="ECO:0000256" key="4">
    <source>
        <dbReference type="ARBA" id="ARBA00023125"/>
    </source>
</evidence>
<evidence type="ECO:0000256" key="2">
    <source>
        <dbReference type="ARBA" id="ARBA00023012"/>
    </source>
</evidence>
<dbReference type="SUPFAM" id="SSF46894">
    <property type="entry name" value="C-terminal effector domain of the bipartite response regulators"/>
    <property type="match status" value="1"/>
</dbReference>
<comment type="caution">
    <text evidence="10">The sequence shown here is derived from an EMBL/GenBank/DDBJ whole genome shotgun (WGS) entry which is preliminary data.</text>
</comment>
<dbReference type="eggNOG" id="COG0745">
    <property type="taxonomic scope" value="Bacteria"/>
</dbReference>
<dbReference type="SMART" id="SM00862">
    <property type="entry name" value="Trans_reg_C"/>
    <property type="match status" value="1"/>
</dbReference>
<keyword evidence="5" id="KW-0804">Transcription</keyword>
<dbReference type="FunFam" id="1.10.10.10:FF:000005">
    <property type="entry name" value="Two-component system response regulator"/>
    <property type="match status" value="1"/>
</dbReference>
<dbReference type="InterPro" id="IPR036388">
    <property type="entry name" value="WH-like_DNA-bd_sf"/>
</dbReference>
<feature type="DNA-binding region" description="OmpR/PhoB-type" evidence="7">
    <location>
        <begin position="135"/>
        <end position="233"/>
    </location>
</feature>
<evidence type="ECO:0000259" key="8">
    <source>
        <dbReference type="PROSITE" id="PS50110"/>
    </source>
</evidence>
<dbReference type="GO" id="GO:0032993">
    <property type="term" value="C:protein-DNA complex"/>
    <property type="evidence" value="ECO:0007669"/>
    <property type="project" value="TreeGrafter"/>
</dbReference>
<dbReference type="InterPro" id="IPR011006">
    <property type="entry name" value="CheY-like_superfamily"/>
</dbReference>
<dbReference type="Gene3D" id="3.40.50.2300">
    <property type="match status" value="1"/>
</dbReference>
<dbReference type="PROSITE" id="PS51755">
    <property type="entry name" value="OMPR_PHOB"/>
    <property type="match status" value="1"/>
</dbReference>
<evidence type="ECO:0000313" key="11">
    <source>
        <dbReference type="Proteomes" id="UP000019364"/>
    </source>
</evidence>
<dbReference type="EMBL" id="BAVZ01000003">
    <property type="protein sequence ID" value="GAF07524.1"/>
    <property type="molecule type" value="Genomic_DNA"/>
</dbReference>
<evidence type="ECO:0000256" key="1">
    <source>
        <dbReference type="ARBA" id="ARBA00022553"/>
    </source>
</evidence>
<evidence type="ECO:0000259" key="9">
    <source>
        <dbReference type="PROSITE" id="PS51755"/>
    </source>
</evidence>
<dbReference type="PROSITE" id="PS50110">
    <property type="entry name" value="RESPONSE_REGULATORY"/>
    <property type="match status" value="1"/>
</dbReference>
<accession>W7YYJ5</accession>
<keyword evidence="11" id="KW-1185">Reference proteome</keyword>
<gene>
    <name evidence="10" type="ORF">JCM16418_1542</name>
</gene>
<keyword evidence="4 7" id="KW-0238">DNA-binding</keyword>
<dbReference type="GO" id="GO:0000156">
    <property type="term" value="F:phosphorelay response regulator activity"/>
    <property type="evidence" value="ECO:0007669"/>
    <property type="project" value="TreeGrafter"/>
</dbReference>
<evidence type="ECO:0000256" key="6">
    <source>
        <dbReference type="PROSITE-ProRule" id="PRU00169"/>
    </source>
</evidence>
<dbReference type="Pfam" id="PF00486">
    <property type="entry name" value="Trans_reg_C"/>
    <property type="match status" value="1"/>
</dbReference>
<reference evidence="10 11" key="1">
    <citation type="journal article" date="2014" name="Genome Announc.">
        <title>Draft Genome Sequence of Paenibacillus pini JCM 16418T, Isolated from the Rhizosphere of Pine Tree.</title>
        <authorList>
            <person name="Yuki M."/>
            <person name="Oshima K."/>
            <person name="Suda W."/>
            <person name="Oshida Y."/>
            <person name="Kitamura K."/>
            <person name="Iida Y."/>
            <person name="Hattori M."/>
            <person name="Ohkuma M."/>
        </authorList>
    </citation>
    <scope>NUCLEOTIDE SEQUENCE [LARGE SCALE GENOMIC DNA]</scope>
    <source>
        <strain evidence="10 11">JCM 16418</strain>
    </source>
</reference>
<dbReference type="InterPro" id="IPR001789">
    <property type="entry name" value="Sig_transdc_resp-reg_receiver"/>
</dbReference>